<evidence type="ECO:0000313" key="3">
    <source>
        <dbReference type="Proteomes" id="UP001500740"/>
    </source>
</evidence>
<dbReference type="Gene3D" id="3.40.630.30">
    <property type="match status" value="1"/>
</dbReference>
<gene>
    <name evidence="2" type="ORF">GCM10008935_28730</name>
</gene>
<protein>
    <recommendedName>
        <fullName evidence="1">N-acetyltransferase domain-containing protein</fullName>
    </recommendedName>
</protein>
<dbReference type="InterPro" id="IPR000182">
    <property type="entry name" value="GNAT_dom"/>
</dbReference>
<reference evidence="2 3" key="1">
    <citation type="journal article" date="2019" name="Int. J. Syst. Evol. Microbiol.">
        <title>The Global Catalogue of Microorganisms (GCM) 10K type strain sequencing project: providing services to taxonomists for standard genome sequencing and annotation.</title>
        <authorList>
            <consortium name="The Broad Institute Genomics Platform"/>
            <consortium name="The Broad Institute Genome Sequencing Center for Infectious Disease"/>
            <person name="Wu L."/>
            <person name="Ma J."/>
        </authorList>
    </citation>
    <scope>NUCLEOTIDE SEQUENCE [LARGE SCALE GENOMIC DNA]</scope>
    <source>
        <strain evidence="2 3">JCM 14193</strain>
    </source>
</reference>
<dbReference type="Pfam" id="PF00583">
    <property type="entry name" value="Acetyltransf_1"/>
    <property type="match status" value="1"/>
</dbReference>
<dbReference type="SUPFAM" id="SSF55729">
    <property type="entry name" value="Acyl-CoA N-acyltransferases (Nat)"/>
    <property type="match status" value="1"/>
</dbReference>
<dbReference type="CDD" id="cd04301">
    <property type="entry name" value="NAT_SF"/>
    <property type="match status" value="1"/>
</dbReference>
<organism evidence="2 3">
    <name type="scientific">Alkalibacillus silvisoli</name>
    <dbReference type="NCBI Taxonomy" id="392823"/>
    <lineage>
        <taxon>Bacteria</taxon>
        <taxon>Bacillati</taxon>
        <taxon>Bacillota</taxon>
        <taxon>Bacilli</taxon>
        <taxon>Bacillales</taxon>
        <taxon>Bacillaceae</taxon>
        <taxon>Alkalibacillus</taxon>
    </lineage>
</organism>
<dbReference type="Proteomes" id="UP001500740">
    <property type="component" value="Unassembled WGS sequence"/>
</dbReference>
<comment type="caution">
    <text evidence="2">The sequence shown here is derived from an EMBL/GenBank/DDBJ whole genome shotgun (WGS) entry which is preliminary data.</text>
</comment>
<dbReference type="InterPro" id="IPR016181">
    <property type="entry name" value="Acyl_CoA_acyltransferase"/>
</dbReference>
<sequence length="181" mass="21098">MLKVRRATVIDAEQIARVHDNTWKSTYETIIQEDDLQQVTSFENRKVMWETTLQTLNHHVFVLDSKENGVVGFISGGKARTDHFEFDGEIFDIYISPAYQRKGYGQWLLSYFVNECNQLGYTSLLVWILTDNPYGQFYVRLGARRIEAENITIGTGTYEETAYGWKDLYQLRSWLTSSQVQ</sequence>
<dbReference type="PROSITE" id="PS51186">
    <property type="entry name" value="GNAT"/>
    <property type="match status" value="1"/>
</dbReference>
<keyword evidence="3" id="KW-1185">Reference proteome</keyword>
<evidence type="ECO:0000313" key="2">
    <source>
        <dbReference type="EMBL" id="GAA0471046.1"/>
    </source>
</evidence>
<evidence type="ECO:0000259" key="1">
    <source>
        <dbReference type="PROSITE" id="PS51186"/>
    </source>
</evidence>
<dbReference type="RefSeq" id="WP_343784761.1">
    <property type="nucleotide sequence ID" value="NZ_BAAACZ010000029.1"/>
</dbReference>
<name>A0ABN1A9K8_9BACI</name>
<dbReference type="EMBL" id="BAAACZ010000029">
    <property type="protein sequence ID" value="GAA0471046.1"/>
    <property type="molecule type" value="Genomic_DNA"/>
</dbReference>
<feature type="domain" description="N-acetyltransferase" evidence="1">
    <location>
        <begin position="2"/>
        <end position="170"/>
    </location>
</feature>
<accession>A0ABN1A9K8</accession>
<proteinExistence type="predicted"/>